<dbReference type="AlphaFoldDB" id="X6LQU2"/>
<feature type="non-terminal residue" evidence="2">
    <location>
        <position position="154"/>
    </location>
</feature>
<keyword evidence="3" id="KW-1185">Reference proteome</keyword>
<accession>X6LQU2</accession>
<evidence type="ECO:0000256" key="1">
    <source>
        <dbReference type="SAM" id="MobiDB-lite"/>
    </source>
</evidence>
<comment type="caution">
    <text evidence="2">The sequence shown here is derived from an EMBL/GenBank/DDBJ whole genome shotgun (WGS) entry which is preliminary data.</text>
</comment>
<feature type="non-terminal residue" evidence="2">
    <location>
        <position position="1"/>
    </location>
</feature>
<reference evidence="2 3" key="1">
    <citation type="journal article" date="2013" name="Curr. Biol.">
        <title>The Genome of the Foraminiferan Reticulomyxa filosa.</title>
        <authorList>
            <person name="Glockner G."/>
            <person name="Hulsmann N."/>
            <person name="Schleicher M."/>
            <person name="Noegel A.A."/>
            <person name="Eichinger L."/>
            <person name="Gallinger C."/>
            <person name="Pawlowski J."/>
            <person name="Sierra R."/>
            <person name="Euteneuer U."/>
            <person name="Pillet L."/>
            <person name="Moustafa A."/>
            <person name="Platzer M."/>
            <person name="Groth M."/>
            <person name="Szafranski K."/>
            <person name="Schliwa M."/>
        </authorList>
    </citation>
    <scope>NUCLEOTIDE SEQUENCE [LARGE SCALE GENOMIC DNA]</scope>
</reference>
<feature type="region of interest" description="Disordered" evidence="1">
    <location>
        <begin position="44"/>
        <end position="69"/>
    </location>
</feature>
<protein>
    <submittedName>
        <fullName evidence="2">Uncharacterized protein</fullName>
    </submittedName>
</protein>
<sequence length="154" mass="17944">CKVMLKRIEDALNDVCGRKQSNKNVATLEEFAKAMKALSSEGNKQDYWNKDKNDKSDKNNKSDRRSAKNTKLTHGDIKKIFFYYAISPVDPTTTHVLYISDFINKLRKTIYAFLEHSQKTRMDPFLIGNDPCQWIHHVCLSSFKTNDRLLHLYP</sequence>
<evidence type="ECO:0000313" key="3">
    <source>
        <dbReference type="Proteomes" id="UP000023152"/>
    </source>
</evidence>
<proteinExistence type="predicted"/>
<feature type="compositionally biased region" description="Basic and acidic residues" evidence="1">
    <location>
        <begin position="44"/>
        <end position="66"/>
    </location>
</feature>
<name>X6LQU2_RETFI</name>
<gene>
    <name evidence="2" type="ORF">RFI_33418</name>
</gene>
<dbReference type="EMBL" id="ASPP01031004">
    <property type="protein sequence ID" value="ETO03984.1"/>
    <property type="molecule type" value="Genomic_DNA"/>
</dbReference>
<dbReference type="Proteomes" id="UP000023152">
    <property type="component" value="Unassembled WGS sequence"/>
</dbReference>
<organism evidence="2 3">
    <name type="scientific">Reticulomyxa filosa</name>
    <dbReference type="NCBI Taxonomy" id="46433"/>
    <lineage>
        <taxon>Eukaryota</taxon>
        <taxon>Sar</taxon>
        <taxon>Rhizaria</taxon>
        <taxon>Retaria</taxon>
        <taxon>Foraminifera</taxon>
        <taxon>Monothalamids</taxon>
        <taxon>Reticulomyxidae</taxon>
        <taxon>Reticulomyxa</taxon>
    </lineage>
</organism>
<evidence type="ECO:0000313" key="2">
    <source>
        <dbReference type="EMBL" id="ETO03984.1"/>
    </source>
</evidence>